<evidence type="ECO:0000313" key="1">
    <source>
        <dbReference type="EMBL" id="QIK74770.1"/>
    </source>
</evidence>
<gene>
    <name evidence="1" type="ORF">G7071_04340</name>
</gene>
<sequence length="151" mass="15943">MRSPKQDSAAFTQAPEAVFEAALGVLQNAGNMTLLAAHNGGRRLIARERPKMSNAKFLDIRVEGDAGAAQLHVTVGTDPRTPKAMLDGKANAKVLKNYVASVRGAVDESSPAPASPVADHCLQKKTEVPWADAGQDPEIELDGNIRAAYGL</sequence>
<keyword evidence="2" id="KW-1185">Reference proteome</keyword>
<organism evidence="1 2">
    <name type="scientific">Nocardioides piscis</name>
    <dbReference type="NCBI Taxonomy" id="2714938"/>
    <lineage>
        <taxon>Bacteria</taxon>
        <taxon>Bacillati</taxon>
        <taxon>Actinomycetota</taxon>
        <taxon>Actinomycetes</taxon>
        <taxon>Propionibacteriales</taxon>
        <taxon>Nocardioidaceae</taxon>
        <taxon>Nocardioides</taxon>
    </lineage>
</organism>
<dbReference type="RefSeq" id="WP_166315337.1">
    <property type="nucleotide sequence ID" value="NZ_CP049866.1"/>
</dbReference>
<dbReference type="AlphaFoldDB" id="A0A6G7YDC1"/>
<reference evidence="1 2" key="1">
    <citation type="submission" date="2020-03" db="EMBL/GenBank/DDBJ databases">
        <title>Nocardioides sp. nov., isolated from fish.</title>
        <authorList>
            <person name="Hyun D.-W."/>
            <person name="Bae J.-W."/>
        </authorList>
    </citation>
    <scope>NUCLEOTIDE SEQUENCE [LARGE SCALE GENOMIC DNA]</scope>
    <source>
        <strain evidence="1 2">HDW12A</strain>
    </source>
</reference>
<dbReference type="EMBL" id="CP049866">
    <property type="protein sequence ID" value="QIK74770.1"/>
    <property type="molecule type" value="Genomic_DNA"/>
</dbReference>
<protein>
    <submittedName>
        <fullName evidence="1">Uncharacterized protein</fullName>
    </submittedName>
</protein>
<accession>A0A6G7YDC1</accession>
<dbReference type="Proteomes" id="UP000502035">
    <property type="component" value="Chromosome"/>
</dbReference>
<name>A0A6G7YDC1_9ACTN</name>
<proteinExistence type="predicted"/>
<dbReference type="KEGG" id="npi:G7071_04340"/>
<evidence type="ECO:0000313" key="2">
    <source>
        <dbReference type="Proteomes" id="UP000502035"/>
    </source>
</evidence>